<evidence type="ECO:0000313" key="4">
    <source>
        <dbReference type="Proteomes" id="UP000231501"/>
    </source>
</evidence>
<sequence>MGTDMIRFHADDGFELQGHLYGDPATAKAGLLIAPAMGVEQRYYAAFARWMAAQGWLVMSFDYRGMGASRPDAMKRSLRGLDADIRTWAERDAAAALAHLDRLLGEHGAPQREIHWLGHSLGGQILGLLPNRSRVSRAVTVGCGSGYWRENSVGLRRYVWWLWYVVVPLALPLFGYFPGRKLRKVGDLPRGVMAQWRRWCLDRDYMMGEGGDALRAQYASLSLPMLSLAFTDDEFMSRRNTESLHGFYAGARPELRRIAPKDIGERRIGHFGFFRDRFERSLWPQVSGWLA</sequence>
<dbReference type="InterPro" id="IPR029058">
    <property type="entry name" value="AB_hydrolase_fold"/>
</dbReference>
<keyword evidence="4" id="KW-1185">Reference proteome</keyword>
<evidence type="ECO:0000256" key="1">
    <source>
        <dbReference type="SAM" id="Phobius"/>
    </source>
</evidence>
<dbReference type="Proteomes" id="UP000231501">
    <property type="component" value="Unassembled WGS sequence"/>
</dbReference>
<keyword evidence="1" id="KW-0812">Transmembrane</keyword>
<evidence type="ECO:0000313" key="3">
    <source>
        <dbReference type="EMBL" id="PIM55280.1"/>
    </source>
</evidence>
<dbReference type="InterPro" id="IPR022742">
    <property type="entry name" value="Hydrolase_4"/>
</dbReference>
<gene>
    <name evidence="3" type="ORF">CS062_00160</name>
</gene>
<accession>A0A2G9CFR5</accession>
<protein>
    <submittedName>
        <fullName evidence="3">Alpha/beta hydrolase</fullName>
    </submittedName>
</protein>
<reference evidence="3 4" key="1">
    <citation type="submission" date="2017-11" db="EMBL/GenBank/DDBJ databases">
        <title>Draft genome sequence of Mitsuaria sp. HWN-4.</title>
        <authorList>
            <person name="Gundlapally S.R."/>
        </authorList>
    </citation>
    <scope>NUCLEOTIDE SEQUENCE [LARGE SCALE GENOMIC DNA]</scope>
    <source>
        <strain evidence="3 4">HWN-4</strain>
    </source>
</reference>
<keyword evidence="1" id="KW-1133">Transmembrane helix</keyword>
<keyword evidence="1" id="KW-0472">Membrane</keyword>
<dbReference type="EMBL" id="PEOG01000001">
    <property type="protein sequence ID" value="PIM55280.1"/>
    <property type="molecule type" value="Genomic_DNA"/>
</dbReference>
<evidence type="ECO:0000259" key="2">
    <source>
        <dbReference type="Pfam" id="PF12146"/>
    </source>
</evidence>
<comment type="caution">
    <text evidence="3">The sequence shown here is derived from an EMBL/GenBank/DDBJ whole genome shotgun (WGS) entry which is preliminary data.</text>
</comment>
<dbReference type="PIRSF" id="PIRSF037442">
    <property type="entry name" value="UCP037442_abhydr"/>
    <property type="match status" value="1"/>
</dbReference>
<keyword evidence="3" id="KW-0378">Hydrolase</keyword>
<organism evidence="3 4">
    <name type="scientific">Roseateles chitinivorans</name>
    <dbReference type="NCBI Taxonomy" id="2917965"/>
    <lineage>
        <taxon>Bacteria</taxon>
        <taxon>Pseudomonadati</taxon>
        <taxon>Pseudomonadota</taxon>
        <taxon>Betaproteobacteria</taxon>
        <taxon>Burkholderiales</taxon>
        <taxon>Sphaerotilaceae</taxon>
        <taxon>Roseateles</taxon>
    </lineage>
</organism>
<dbReference type="SUPFAM" id="SSF53474">
    <property type="entry name" value="alpha/beta-Hydrolases"/>
    <property type="match status" value="1"/>
</dbReference>
<dbReference type="Pfam" id="PF12146">
    <property type="entry name" value="Hydrolase_4"/>
    <property type="match status" value="1"/>
</dbReference>
<name>A0A2G9CFR5_9BURK</name>
<dbReference type="Gene3D" id="3.40.50.1820">
    <property type="entry name" value="alpha/beta hydrolase"/>
    <property type="match status" value="1"/>
</dbReference>
<dbReference type="AlphaFoldDB" id="A0A2G9CFR5"/>
<dbReference type="InterPro" id="IPR017208">
    <property type="entry name" value="UCP037442_abhydr"/>
</dbReference>
<proteinExistence type="predicted"/>
<dbReference type="GO" id="GO:0016787">
    <property type="term" value="F:hydrolase activity"/>
    <property type="evidence" value="ECO:0007669"/>
    <property type="project" value="UniProtKB-KW"/>
</dbReference>
<feature type="transmembrane region" description="Helical" evidence="1">
    <location>
        <begin position="158"/>
        <end position="177"/>
    </location>
</feature>
<feature type="domain" description="Serine aminopeptidase S33" evidence="2">
    <location>
        <begin position="27"/>
        <end position="131"/>
    </location>
</feature>